<dbReference type="Gene3D" id="1.25.40.10">
    <property type="entry name" value="Tetratricopeptide repeat domain"/>
    <property type="match status" value="1"/>
</dbReference>
<comment type="caution">
    <text evidence="1">The sequence shown here is derived from an EMBL/GenBank/DDBJ whole genome shotgun (WGS) entry which is preliminary data.</text>
</comment>
<protein>
    <recommendedName>
        <fullName evidence="3">Tetratricopeptide repeat protein</fullName>
    </recommendedName>
</protein>
<evidence type="ECO:0008006" key="3">
    <source>
        <dbReference type="Google" id="ProtNLM"/>
    </source>
</evidence>
<reference evidence="1" key="1">
    <citation type="submission" date="2020-11" db="EMBL/GenBank/DDBJ databases">
        <title>Sequencing the genomes of 1000 actinobacteria strains.</title>
        <authorList>
            <person name="Klenk H.-P."/>
        </authorList>
    </citation>
    <scope>NUCLEOTIDE SEQUENCE</scope>
    <source>
        <strain evidence="1">DSM 45356</strain>
    </source>
</reference>
<sequence length="432" mass="45774">MDWGWQEKQHRIGQLMDQIMPLMTAGRAADAVPVQREALGLARELVVARPDDATFRQGLASILYGMGSTLTDAGHADEAVRLLDECQAIYEQLAVPEAYMADVCARRARAYSVAGRGVSAVLDADEAVVRYTRLDARDPDGAHALDLARVLTLAAVVQHRVGDQDLAVAAADEAIFAYTRGPAVPRTGPVDFHYLMMALEVVAEAHTIAGRAALATDADDSLISLLENRGTGQVAGALARLGLRQGDPVLTGRAREIDAAGAAEAVARVTAARLPTFADALTAAGIGALFQDLVANAQRSPTQSGRVNSDPRLALMNASALAPHAVRMLDGEAVDPGPGLRLALETHYLFVFASKGGEANLRYNFSAFGPDWARVVSGAASAFHRRGDTALAQDLTGWLAGITLRLEPFLDGDLRELYDACHAVIGTVGLPR</sequence>
<keyword evidence="2" id="KW-1185">Reference proteome</keyword>
<gene>
    <name evidence="1" type="ORF">IW245_002084</name>
</gene>
<dbReference type="SUPFAM" id="SSF48452">
    <property type="entry name" value="TPR-like"/>
    <property type="match status" value="1"/>
</dbReference>
<name>A0A8J7GD76_9ACTN</name>
<proteinExistence type="predicted"/>
<evidence type="ECO:0000313" key="1">
    <source>
        <dbReference type="EMBL" id="MBG6135890.1"/>
    </source>
</evidence>
<accession>A0A8J7GD76</accession>
<dbReference type="EMBL" id="JADOUF010000001">
    <property type="protein sequence ID" value="MBG6135890.1"/>
    <property type="molecule type" value="Genomic_DNA"/>
</dbReference>
<dbReference type="InterPro" id="IPR011990">
    <property type="entry name" value="TPR-like_helical_dom_sf"/>
</dbReference>
<dbReference type="RefSeq" id="WP_197002946.1">
    <property type="nucleotide sequence ID" value="NZ_BONS01000001.1"/>
</dbReference>
<evidence type="ECO:0000313" key="2">
    <source>
        <dbReference type="Proteomes" id="UP000622552"/>
    </source>
</evidence>
<dbReference type="Proteomes" id="UP000622552">
    <property type="component" value="Unassembled WGS sequence"/>
</dbReference>
<organism evidence="1 2">
    <name type="scientific">Longispora fulva</name>
    <dbReference type="NCBI Taxonomy" id="619741"/>
    <lineage>
        <taxon>Bacteria</taxon>
        <taxon>Bacillati</taxon>
        <taxon>Actinomycetota</taxon>
        <taxon>Actinomycetes</taxon>
        <taxon>Micromonosporales</taxon>
        <taxon>Micromonosporaceae</taxon>
        <taxon>Longispora</taxon>
    </lineage>
</organism>
<dbReference type="AlphaFoldDB" id="A0A8J7GD76"/>